<evidence type="ECO:0000313" key="2">
    <source>
        <dbReference type="EMBL" id="PMD29549.1"/>
    </source>
</evidence>
<keyword evidence="3" id="KW-1185">Reference proteome</keyword>
<reference evidence="2 3" key="1">
    <citation type="submission" date="2016-04" db="EMBL/GenBank/DDBJ databases">
        <title>A degradative enzymes factory behind the ericoid mycorrhizal symbiosis.</title>
        <authorList>
            <consortium name="DOE Joint Genome Institute"/>
            <person name="Martino E."/>
            <person name="Morin E."/>
            <person name="Grelet G."/>
            <person name="Kuo A."/>
            <person name="Kohler A."/>
            <person name="Daghino S."/>
            <person name="Barry K."/>
            <person name="Choi C."/>
            <person name="Cichocki N."/>
            <person name="Clum A."/>
            <person name="Copeland A."/>
            <person name="Hainaut M."/>
            <person name="Haridas S."/>
            <person name="Labutti K."/>
            <person name="Lindquist E."/>
            <person name="Lipzen A."/>
            <person name="Khouja H.-R."/>
            <person name="Murat C."/>
            <person name="Ohm R."/>
            <person name="Olson A."/>
            <person name="Spatafora J."/>
            <person name="Veneault-Fourrey C."/>
            <person name="Henrissat B."/>
            <person name="Grigoriev I."/>
            <person name="Martin F."/>
            <person name="Perotto S."/>
        </authorList>
    </citation>
    <scope>NUCLEOTIDE SEQUENCE [LARGE SCALE GENOMIC DNA]</scope>
    <source>
        <strain evidence="2 3">F</strain>
    </source>
</reference>
<dbReference type="EMBL" id="KZ613973">
    <property type="protein sequence ID" value="PMD29549.1"/>
    <property type="molecule type" value="Genomic_DNA"/>
</dbReference>
<sequence>MADRTAPFCCSKIRPQPPFHKQDHYPRSYTCLLEFLTLATSRRAGRLPPTHPTKPLTEHDFVVRLCKGHTDPQFGVNQWGAARYFLPDSFVRGGLIEVLDVEGGENHLESLRGLLSKEGGEGNFGGFLYLEDVWMTVLCPAHSDAVWFLQFWVKGPKDREALEEVRKRVRDRVNREPGFIEDEFTVRFNEMVGVPNRPPRGERDVSPEEDERQQDPGCRSIECVEGWRDQDEEVEQEPHFQERDFGFQFESQVGMRIEPSPRIPPGLLPPQFVRRQGLFRNYRDESSDTPSAFTPVVYQLGGDGTLEPHEAESRDFPPWNQPHPFGAVGDPILGRGIHNQGPPPEFKGTALQWEDPSLRPPFTPQTFSLRPPSGFRFGNKQGPPNTNADLSRAEIEHWQITHLHSPLPARHFDVGEMWQSPELAPVQPERPPYFLRPQGAGWGPEPYEVYRPEEPMPYPSIYQQPPLSRTNDGQDWKEDISHQVTFNPTHTNGPLLTTPSPGGPLETNNPANDIPRHDSYEYQNPSDGAPTAPAAMRDTSVAGQSAYAPPAGNTTGLRPVPRRTWDIAKKEWRTYWVWAL</sequence>
<evidence type="ECO:0000256" key="1">
    <source>
        <dbReference type="SAM" id="MobiDB-lite"/>
    </source>
</evidence>
<feature type="compositionally biased region" description="Low complexity" evidence="1">
    <location>
        <begin position="491"/>
        <end position="505"/>
    </location>
</feature>
<evidence type="ECO:0000313" key="3">
    <source>
        <dbReference type="Proteomes" id="UP000235786"/>
    </source>
</evidence>
<name>A0A2J6QTF9_HYAVF</name>
<feature type="region of interest" description="Disordered" evidence="1">
    <location>
        <begin position="192"/>
        <end position="218"/>
    </location>
</feature>
<proteinExistence type="predicted"/>
<protein>
    <submittedName>
        <fullName evidence="2">Uncharacterized protein</fullName>
    </submittedName>
</protein>
<accession>A0A2J6QTF9</accession>
<organism evidence="2 3">
    <name type="scientific">Hyaloscypha variabilis (strain UAMH 11265 / GT02V1 / F)</name>
    <name type="common">Meliniomyces variabilis</name>
    <dbReference type="NCBI Taxonomy" id="1149755"/>
    <lineage>
        <taxon>Eukaryota</taxon>
        <taxon>Fungi</taxon>
        <taxon>Dikarya</taxon>
        <taxon>Ascomycota</taxon>
        <taxon>Pezizomycotina</taxon>
        <taxon>Leotiomycetes</taxon>
        <taxon>Helotiales</taxon>
        <taxon>Hyaloscyphaceae</taxon>
        <taxon>Hyaloscypha</taxon>
        <taxon>Hyaloscypha variabilis</taxon>
    </lineage>
</organism>
<gene>
    <name evidence="2" type="ORF">L207DRAFT_236945</name>
</gene>
<dbReference type="AlphaFoldDB" id="A0A2J6QTF9"/>
<dbReference type="Proteomes" id="UP000235786">
    <property type="component" value="Unassembled WGS sequence"/>
</dbReference>
<dbReference type="OrthoDB" id="3547884at2759"/>
<feature type="region of interest" description="Disordered" evidence="1">
    <location>
        <begin position="486"/>
        <end position="557"/>
    </location>
</feature>